<evidence type="ECO:0000256" key="1">
    <source>
        <dbReference type="SAM" id="SignalP"/>
    </source>
</evidence>
<dbReference type="InterPro" id="IPR007410">
    <property type="entry name" value="LpqE-like"/>
</dbReference>
<feature type="chain" id="PRO_5038406568" description="Copper chaperone PCu(A)C" evidence="1">
    <location>
        <begin position="25"/>
        <end position="167"/>
    </location>
</feature>
<accession>A0A375YJK6</accession>
<dbReference type="Gene3D" id="2.60.40.1890">
    <property type="entry name" value="PCu(A)C copper chaperone"/>
    <property type="match status" value="1"/>
</dbReference>
<dbReference type="Pfam" id="PF04314">
    <property type="entry name" value="PCuAC"/>
    <property type="match status" value="1"/>
</dbReference>
<dbReference type="STRING" id="39692.BST38_02070"/>
<dbReference type="PANTHER" id="PTHR36302">
    <property type="entry name" value="BLR7088 PROTEIN"/>
    <property type="match status" value="1"/>
</dbReference>
<dbReference type="SUPFAM" id="SSF110087">
    <property type="entry name" value="DR1885-like metal-binding protein"/>
    <property type="match status" value="1"/>
</dbReference>
<dbReference type="InterPro" id="IPR058248">
    <property type="entry name" value="Lxx211020-like"/>
</dbReference>
<dbReference type="AlphaFoldDB" id="A0A375YJK6"/>
<gene>
    <name evidence="2" type="ORF">MPP7335_02968</name>
</gene>
<dbReference type="PANTHER" id="PTHR36302:SF1">
    <property type="entry name" value="COPPER CHAPERONE PCU(A)C"/>
    <property type="match status" value="1"/>
</dbReference>
<evidence type="ECO:0000313" key="2">
    <source>
        <dbReference type="EMBL" id="SRX81219.1"/>
    </source>
</evidence>
<dbReference type="Proteomes" id="UP000252008">
    <property type="component" value="Unassembled WGS sequence"/>
</dbReference>
<dbReference type="EMBL" id="UEGS01000001">
    <property type="protein sequence ID" value="SRX81219.1"/>
    <property type="molecule type" value="Genomic_DNA"/>
</dbReference>
<feature type="signal peptide" evidence="1">
    <location>
        <begin position="1"/>
        <end position="24"/>
    </location>
</feature>
<organism evidence="2 3">
    <name type="scientific">Mycolicibacterium parafortuitum</name>
    <name type="common">Mycobacterium parafortuitum</name>
    <dbReference type="NCBI Taxonomy" id="39692"/>
    <lineage>
        <taxon>Bacteria</taxon>
        <taxon>Bacillati</taxon>
        <taxon>Actinomycetota</taxon>
        <taxon>Actinomycetes</taxon>
        <taxon>Mycobacteriales</taxon>
        <taxon>Mycobacteriaceae</taxon>
        <taxon>Mycolicibacterium</taxon>
    </lineage>
</organism>
<evidence type="ECO:0008006" key="4">
    <source>
        <dbReference type="Google" id="ProtNLM"/>
    </source>
</evidence>
<dbReference type="InterPro" id="IPR036182">
    <property type="entry name" value="PCuAC_sf"/>
</dbReference>
<dbReference type="RefSeq" id="WP_083141548.1">
    <property type="nucleotide sequence ID" value="NZ_MVID01000001.1"/>
</dbReference>
<proteinExistence type="predicted"/>
<sequence>MRDNKITALIVAAAVVLTGCTAGGDSGAPTPAAAVTVEDPWAAATDTGMTAMFGNLTNAGDRDAVVIGGDSPTAGRVEVHEVAAGPDGVATMRPKLGGITIPAGGSHELTPGGDHLMLMDLTAPLRPGDDVSVTVLFEDGTRIPVTAQVRDFVGADEEYAPGGHGHG</sequence>
<keyword evidence="1" id="KW-0732">Signal</keyword>
<keyword evidence="3" id="KW-1185">Reference proteome</keyword>
<protein>
    <recommendedName>
        <fullName evidence="4">Copper chaperone PCu(A)C</fullName>
    </recommendedName>
</protein>
<evidence type="ECO:0000313" key="3">
    <source>
        <dbReference type="Proteomes" id="UP000252008"/>
    </source>
</evidence>
<name>A0A375YJK6_MYCPF</name>
<dbReference type="PROSITE" id="PS51257">
    <property type="entry name" value="PROKAR_LIPOPROTEIN"/>
    <property type="match status" value="1"/>
</dbReference>
<reference evidence="2 3" key="1">
    <citation type="submission" date="2018-05" db="EMBL/GenBank/DDBJ databases">
        <authorList>
            <consortium name="IHU Genomes"/>
        </authorList>
    </citation>
    <scope>NUCLEOTIDE SEQUENCE [LARGE SCALE GENOMIC DNA]</scope>
    <source>
        <strain evidence="2 3">P7335</strain>
    </source>
</reference>